<accession>H0UIM6</accession>
<name>H0UIM6_9BACT</name>
<dbReference type="Gene3D" id="1.10.150.650">
    <property type="match status" value="1"/>
</dbReference>
<dbReference type="EMBL" id="CM001376">
    <property type="protein sequence ID" value="EHM13771.1"/>
    <property type="molecule type" value="Genomic_DNA"/>
</dbReference>
<protein>
    <submittedName>
        <fullName evidence="2">Putative metal-dependent phosphoesterase, PHP family</fullName>
    </submittedName>
</protein>
<dbReference type="SUPFAM" id="SSF89550">
    <property type="entry name" value="PHP domain-like"/>
    <property type="match status" value="1"/>
</dbReference>
<proteinExistence type="predicted"/>
<dbReference type="GO" id="GO:0035312">
    <property type="term" value="F:5'-3' DNA exonuclease activity"/>
    <property type="evidence" value="ECO:0007669"/>
    <property type="project" value="TreeGrafter"/>
</dbReference>
<dbReference type="Gene3D" id="3.20.20.140">
    <property type="entry name" value="Metal-dependent hydrolases"/>
    <property type="match status" value="1"/>
</dbReference>
<feature type="domain" description="Polymerase/histidinol phosphatase N-terminal" evidence="1">
    <location>
        <begin position="3"/>
        <end position="68"/>
    </location>
</feature>
<dbReference type="PANTHER" id="PTHR42924">
    <property type="entry name" value="EXONUCLEASE"/>
    <property type="match status" value="1"/>
</dbReference>
<keyword evidence="3" id="KW-1185">Reference proteome</keyword>
<gene>
    <name evidence="2" type="ORF">JonanDRAFT_1407</name>
</gene>
<organism evidence="2 3">
    <name type="scientific">Jonquetella anthropi DSM 22815</name>
    <dbReference type="NCBI Taxonomy" id="885272"/>
    <lineage>
        <taxon>Bacteria</taxon>
        <taxon>Thermotogati</taxon>
        <taxon>Synergistota</taxon>
        <taxon>Synergistia</taxon>
        <taxon>Synergistales</taxon>
        <taxon>Dethiosulfovibrionaceae</taxon>
        <taxon>Jonquetella</taxon>
    </lineage>
</organism>
<dbReference type="PANTHER" id="PTHR42924:SF3">
    <property type="entry name" value="POLYMERASE_HISTIDINOL PHOSPHATASE N-TERMINAL DOMAIN-CONTAINING PROTEIN"/>
    <property type="match status" value="1"/>
</dbReference>
<dbReference type="OrthoDB" id="9804333at2"/>
<dbReference type="SMART" id="SM00481">
    <property type="entry name" value="POLIIIAc"/>
    <property type="match status" value="1"/>
</dbReference>
<dbReference type="RefSeq" id="WP_008523323.1">
    <property type="nucleotide sequence ID" value="NZ_CM001376.1"/>
</dbReference>
<dbReference type="InterPro" id="IPR004013">
    <property type="entry name" value="PHP_dom"/>
</dbReference>
<dbReference type="HOGENOM" id="CLU_067347_1_0_0"/>
<dbReference type="AlphaFoldDB" id="H0UIM6"/>
<dbReference type="eggNOG" id="COG0613">
    <property type="taxonomic scope" value="Bacteria"/>
</dbReference>
<sequence length="276" mass="30253">MRIDLHCHSNCSDGTESPIRLARLGCASGIRVMALTDHDTAEGVRSFMKEAARLGMACLSGIEMSAAWPGTLHILGYGFDVDNPLLNEELAELRRCRDERNERMLSKLNDLGLNVTMDEVKKEAGPGVIGRPHFAKALVRRGFVRDLKEAFARYLGRGAPAFVVKRGFPPADCIRLIDRSGGKTVLAHPLQTAPFEELRPIVEDLKNLGLWGMECFSGHHDRQAAEQLIGLAEELGLKTTAGSDFHGANRPGYRLGVAVPPGIIDWSELGVVFSRK</sequence>
<dbReference type="CDD" id="cd07438">
    <property type="entry name" value="PHP_HisPPase_AMP"/>
    <property type="match status" value="1"/>
</dbReference>
<reference evidence="2 3" key="1">
    <citation type="submission" date="2011-11" db="EMBL/GenBank/DDBJ databases">
        <title>The Noncontiguous Finished genome of Jonquetella anthropi DSM 22815.</title>
        <authorList>
            <consortium name="US DOE Joint Genome Institute (JGI-PGF)"/>
            <person name="Lucas S."/>
            <person name="Copeland A."/>
            <person name="Lapidus A."/>
            <person name="Glavina del Rio T."/>
            <person name="Dalin E."/>
            <person name="Tice H."/>
            <person name="Bruce D."/>
            <person name="Goodwin L."/>
            <person name="Pitluck S."/>
            <person name="Peters L."/>
            <person name="Mikhailova N."/>
            <person name="Held B."/>
            <person name="Kyrpides N."/>
            <person name="Mavromatis K."/>
            <person name="Ivanova N."/>
            <person name="Markowitz V."/>
            <person name="Cheng J.-F."/>
            <person name="Hugenholtz P."/>
            <person name="Woyke T."/>
            <person name="Wu D."/>
            <person name="Gronow S."/>
            <person name="Wellnitz S."/>
            <person name="Brambilla E."/>
            <person name="Klenk H.-P."/>
            <person name="Eisen J.A."/>
        </authorList>
    </citation>
    <scope>NUCLEOTIDE SEQUENCE [LARGE SCALE GENOMIC DNA]</scope>
    <source>
        <strain evidence="2 3">DSM 22815</strain>
    </source>
</reference>
<evidence type="ECO:0000313" key="3">
    <source>
        <dbReference type="Proteomes" id="UP000003806"/>
    </source>
</evidence>
<dbReference type="InterPro" id="IPR052018">
    <property type="entry name" value="PHP_domain"/>
</dbReference>
<evidence type="ECO:0000259" key="1">
    <source>
        <dbReference type="SMART" id="SM00481"/>
    </source>
</evidence>
<dbReference type="GO" id="GO:0004534">
    <property type="term" value="F:5'-3' RNA exonuclease activity"/>
    <property type="evidence" value="ECO:0007669"/>
    <property type="project" value="TreeGrafter"/>
</dbReference>
<dbReference type="STRING" id="885272.JonanDRAFT_1407"/>
<evidence type="ECO:0000313" key="2">
    <source>
        <dbReference type="EMBL" id="EHM13771.1"/>
    </source>
</evidence>
<dbReference type="Pfam" id="PF02811">
    <property type="entry name" value="PHP"/>
    <property type="match status" value="1"/>
</dbReference>
<dbReference type="InterPro" id="IPR016195">
    <property type="entry name" value="Pol/histidinol_Pase-like"/>
</dbReference>
<dbReference type="InterPro" id="IPR003141">
    <property type="entry name" value="Pol/His_phosphatase_N"/>
</dbReference>
<dbReference type="Proteomes" id="UP000003806">
    <property type="component" value="Chromosome"/>
</dbReference>